<dbReference type="InterPro" id="IPR023214">
    <property type="entry name" value="HAD_sf"/>
</dbReference>
<dbReference type="FunFam" id="3.40.50.2000:FF:000131">
    <property type="entry name" value="Trehalose-6-phosphate phosphatase"/>
    <property type="match status" value="1"/>
</dbReference>
<dbReference type="GO" id="GO:0005992">
    <property type="term" value="P:trehalose biosynthetic process"/>
    <property type="evidence" value="ECO:0007669"/>
    <property type="project" value="EnsemblFungi"/>
</dbReference>
<sequence length="1075" mass="117826">MSSASGKTPGAKASHRYLDKLLPWRRQRPKPPGPTGSGCGSGRGGFGSASGGGSGGGGPGFDPDGVDAVTTATANNVTVFSPRSSSPLPPPPSCAPASPSASAGRNPNLNPARLPPTPARSPSLNNSSSPPEADDAHRGRLCDSSSSASSKTRLTLADSSVKMESSSLPSATPSTVATENTTGNINDSTATTSTSTTTTSPVMRRRESLSEIRAANPDLALTGNIISATFNTPHSFSYRKGGDWDLKPRRGQSALLDSFAYLSSEATPWSHTVVAWTGEIEAPSDDDSTPSPATPAANTLGVSSLNALSAPVPVDASTRVPVPQPVDGLYIPKEDQQRLEYRLSHNKTIRTFPVWLADESEVTGDGILLKDQARWRRYAEYDLYTLLHYKQHEPTDGRKERVQWADYYRMNQKFANKIIEIYKPGDIVIVHDYFLMLLPSMLRQRVPNMYISFFLHSPFPSSEFLRCLPRRKEVLEGVLGSNLIGFQSYSYSRHFLSCCTRILGFPSDTLGIDAYGTRVQVGVFPIGIDVAKVENFAWTDAVKEKYDALKQLYRGKKIIVGRDRLDSVRGVAQKLQAFERFLEMYPEWREKVVLIQVTSPTSVEAEKQDPDNKVASRVNELISLINGLHGSLGFSPVQHYPQYLDQDEYFALLRAGDIGLITSVRDGMNTTSLEYIVCQKQGHGPLILSEFSGTAGSLGDAIHINPWDLSGVAEKINAALTMSADKREAMQTSLYRHVTEHNVQSWTNKFIRKVYNVLGDTTTANSTPLLDRAYLLSQYQSAGKRLFMFDYDGTLTPIVREPSAAVPSERLLRTLKLLAADPRNSVWIISGRDQDFLKQNLGHIHQLGFSAEHGSFMKNPGSDHWENLAETFPMGWQNEVMEVFQKYTDKVPGSFIERKRCALTWHYRLANPEQGIHMSRECHKELENTVGLKWDVEVMPGKANIEVRPTFINKGEIAKRLIATYHSPDSTTDDANPGPVEFALCMGDDFTDEDMFRSLNAASGPVLDTNHTFTVTIGASTKVTLAKSHLLEPEDVVECVALLAGVDGPGAAERLSEVNLGALSAVAGHIPQEKL</sequence>
<feature type="region of interest" description="Disordered" evidence="3">
    <location>
        <begin position="1"/>
        <end position="207"/>
    </location>
</feature>
<feature type="compositionally biased region" description="Low complexity" evidence="3">
    <location>
        <begin position="68"/>
        <end position="86"/>
    </location>
</feature>
<proteinExistence type="inferred from homology"/>
<dbReference type="Gene3D" id="3.40.50.1000">
    <property type="entry name" value="HAD superfamily/HAD-like"/>
    <property type="match status" value="1"/>
</dbReference>
<dbReference type="GO" id="GO:0003825">
    <property type="term" value="F:alpha,alpha-trehalose-phosphate synthase (UDP-forming) activity"/>
    <property type="evidence" value="ECO:0007669"/>
    <property type="project" value="TreeGrafter"/>
</dbReference>
<dbReference type="GO" id="GO:0004805">
    <property type="term" value="F:trehalose-phosphatase activity"/>
    <property type="evidence" value="ECO:0007669"/>
    <property type="project" value="EnsemblFungi"/>
</dbReference>
<dbReference type="STRING" id="78410.A0A0P7BI13"/>
<dbReference type="Pfam" id="PF02358">
    <property type="entry name" value="Trehalose_PPase"/>
    <property type="match status" value="1"/>
</dbReference>
<dbReference type="GO" id="GO:0006995">
    <property type="term" value="P:cellular response to nitrogen starvation"/>
    <property type="evidence" value="ECO:0007669"/>
    <property type="project" value="EnsemblFungi"/>
</dbReference>
<dbReference type="GO" id="GO:0010508">
    <property type="term" value="P:positive regulation of autophagy"/>
    <property type="evidence" value="ECO:0007669"/>
    <property type="project" value="EnsemblFungi"/>
</dbReference>
<comment type="caution">
    <text evidence="4">The sequence shown here is derived from an EMBL/GenBank/DDBJ whole genome shotgun (WGS) entry which is preliminary data.</text>
</comment>
<dbReference type="NCBIfam" id="TIGR01484">
    <property type="entry name" value="HAD-SF-IIB"/>
    <property type="match status" value="1"/>
</dbReference>
<dbReference type="EMBL" id="LKCW01000095">
    <property type="protein sequence ID" value="KPM39921.1"/>
    <property type="molecule type" value="Genomic_DNA"/>
</dbReference>
<feature type="compositionally biased region" description="Low complexity" evidence="3">
    <location>
        <begin position="95"/>
        <end position="112"/>
    </location>
</feature>
<evidence type="ECO:0000256" key="1">
    <source>
        <dbReference type="ARBA" id="ARBA00005409"/>
    </source>
</evidence>
<dbReference type="OrthoDB" id="755951at2759"/>
<dbReference type="GO" id="GO:0031505">
    <property type="term" value="P:fungal-type cell wall organization"/>
    <property type="evidence" value="ECO:0007669"/>
    <property type="project" value="TreeGrafter"/>
</dbReference>
<accession>A0A0P7BI13</accession>
<dbReference type="GO" id="GO:0005829">
    <property type="term" value="C:cytosol"/>
    <property type="evidence" value="ECO:0007669"/>
    <property type="project" value="TreeGrafter"/>
</dbReference>
<dbReference type="InterPro" id="IPR003337">
    <property type="entry name" value="Trehalose_PPase"/>
</dbReference>
<dbReference type="PANTHER" id="PTHR10788">
    <property type="entry name" value="TREHALOSE-6-PHOSPHATE SYNTHASE"/>
    <property type="match status" value="1"/>
</dbReference>
<evidence type="ECO:0000256" key="2">
    <source>
        <dbReference type="ARBA" id="ARBA00006330"/>
    </source>
</evidence>
<feature type="compositionally biased region" description="Gly residues" evidence="3">
    <location>
        <begin position="35"/>
        <end position="60"/>
    </location>
</feature>
<evidence type="ECO:0000256" key="3">
    <source>
        <dbReference type="SAM" id="MobiDB-lite"/>
    </source>
</evidence>
<keyword evidence="5" id="KW-1185">Reference proteome</keyword>
<reference evidence="4 5" key="1">
    <citation type="submission" date="2015-09" db="EMBL/GenBank/DDBJ databases">
        <title>Draft genome of a European isolate of the apple canker pathogen Neonectria ditissima.</title>
        <authorList>
            <person name="Gomez-Cortecero A."/>
            <person name="Harrison R.J."/>
            <person name="Armitage A.D."/>
        </authorList>
    </citation>
    <scope>NUCLEOTIDE SEQUENCE [LARGE SCALE GENOMIC DNA]</scope>
    <source>
        <strain evidence="4 5">R09/05</strain>
    </source>
</reference>
<dbReference type="CDD" id="cd01627">
    <property type="entry name" value="HAD_TPP"/>
    <property type="match status" value="1"/>
</dbReference>
<dbReference type="SUPFAM" id="SSF56784">
    <property type="entry name" value="HAD-like"/>
    <property type="match status" value="1"/>
</dbReference>
<comment type="similarity">
    <text evidence="2">In the C-terminal section; belongs to the trehalose phosphatase family.</text>
</comment>
<feature type="compositionally biased region" description="Polar residues" evidence="3">
    <location>
        <begin position="162"/>
        <end position="187"/>
    </location>
</feature>
<dbReference type="Gene3D" id="3.40.50.2000">
    <property type="entry name" value="Glycogen Phosphorylase B"/>
    <property type="match status" value="2"/>
</dbReference>
<evidence type="ECO:0000313" key="4">
    <source>
        <dbReference type="EMBL" id="KPM39921.1"/>
    </source>
</evidence>
<comment type="similarity">
    <text evidence="1">In the N-terminal section; belongs to the glycosyltransferase 20 family.</text>
</comment>
<dbReference type="GO" id="GO:0034605">
    <property type="term" value="P:cellular response to heat"/>
    <property type="evidence" value="ECO:0007669"/>
    <property type="project" value="TreeGrafter"/>
</dbReference>
<dbReference type="Pfam" id="PF00982">
    <property type="entry name" value="Glyco_transf_20"/>
    <property type="match status" value="1"/>
</dbReference>
<dbReference type="CDD" id="cd03788">
    <property type="entry name" value="GT20_TPS"/>
    <property type="match status" value="1"/>
</dbReference>
<dbReference type="InterPro" id="IPR036412">
    <property type="entry name" value="HAD-like_sf"/>
</dbReference>
<dbReference type="AlphaFoldDB" id="A0A0P7BI13"/>
<dbReference type="InterPro" id="IPR006379">
    <property type="entry name" value="HAD-SF_hydro_IIB"/>
</dbReference>
<dbReference type="Proteomes" id="UP000050424">
    <property type="component" value="Unassembled WGS sequence"/>
</dbReference>
<feature type="compositionally biased region" description="Low complexity" evidence="3">
    <location>
        <begin position="120"/>
        <end position="131"/>
    </location>
</feature>
<protein>
    <submittedName>
        <fullName evidence="4">Trehalose-phosphatase</fullName>
    </submittedName>
</protein>
<dbReference type="InterPro" id="IPR001830">
    <property type="entry name" value="Glyco_trans_20"/>
</dbReference>
<dbReference type="NCBIfam" id="TIGR00685">
    <property type="entry name" value="T6PP"/>
    <property type="match status" value="1"/>
</dbReference>
<feature type="compositionally biased region" description="Low complexity" evidence="3">
    <location>
        <begin position="188"/>
        <end position="200"/>
    </location>
</feature>
<evidence type="ECO:0000313" key="5">
    <source>
        <dbReference type="Proteomes" id="UP000050424"/>
    </source>
</evidence>
<dbReference type="FunFam" id="3.40.50.2000:FF:000036">
    <property type="entry name" value="Alpha,alpha-trehalose-phosphate synthase subunit Tps2"/>
    <property type="match status" value="1"/>
</dbReference>
<dbReference type="Gene3D" id="3.30.70.1020">
    <property type="entry name" value="Trehalose-6-phosphate phosphatase related protein, domain 2"/>
    <property type="match status" value="1"/>
</dbReference>
<gene>
    <name evidence="4" type="ORF">AK830_g6674</name>
</gene>
<dbReference type="PANTHER" id="PTHR10788:SF123">
    <property type="entry name" value="TREHALOSE-PHOSPHATASE"/>
    <property type="match status" value="1"/>
</dbReference>
<organism evidence="4 5">
    <name type="scientific">Neonectria ditissima</name>
    <dbReference type="NCBI Taxonomy" id="78410"/>
    <lineage>
        <taxon>Eukaryota</taxon>
        <taxon>Fungi</taxon>
        <taxon>Dikarya</taxon>
        <taxon>Ascomycota</taxon>
        <taxon>Pezizomycotina</taxon>
        <taxon>Sordariomycetes</taxon>
        <taxon>Hypocreomycetidae</taxon>
        <taxon>Hypocreales</taxon>
        <taxon>Nectriaceae</taxon>
        <taxon>Neonectria</taxon>
    </lineage>
</organism>
<dbReference type="GO" id="GO:0005946">
    <property type="term" value="C:alpha,alpha-trehalose-phosphate synthase complex (UDP-forming)"/>
    <property type="evidence" value="ECO:0007669"/>
    <property type="project" value="EnsemblFungi"/>
</dbReference>
<dbReference type="SUPFAM" id="SSF53756">
    <property type="entry name" value="UDP-Glycosyltransferase/glycogen phosphorylase"/>
    <property type="match status" value="1"/>
</dbReference>
<name>A0A0P7BI13_9HYPO</name>